<dbReference type="InParanoid" id="E2ARC2"/>
<reference evidence="1 2" key="1">
    <citation type="journal article" date="2010" name="Science">
        <title>Genomic comparison of the ants Camponotus floridanus and Harpegnathos saltator.</title>
        <authorList>
            <person name="Bonasio R."/>
            <person name="Zhang G."/>
            <person name="Ye C."/>
            <person name="Mutti N.S."/>
            <person name="Fang X."/>
            <person name="Qin N."/>
            <person name="Donahue G."/>
            <person name="Yang P."/>
            <person name="Li Q."/>
            <person name="Li C."/>
            <person name="Zhang P."/>
            <person name="Huang Z."/>
            <person name="Berger S.L."/>
            <person name="Reinberg D."/>
            <person name="Wang J."/>
            <person name="Liebig J."/>
        </authorList>
    </citation>
    <scope>NUCLEOTIDE SEQUENCE [LARGE SCALE GENOMIC DNA]</scope>
    <source>
        <strain evidence="2">C129</strain>
    </source>
</reference>
<accession>E2ARC2</accession>
<name>E2ARC2_CAMFO</name>
<dbReference type="AlphaFoldDB" id="E2ARC2"/>
<evidence type="ECO:0000313" key="1">
    <source>
        <dbReference type="EMBL" id="EFN64017.1"/>
    </source>
</evidence>
<feature type="non-terminal residue" evidence="1">
    <location>
        <position position="118"/>
    </location>
</feature>
<proteinExistence type="predicted"/>
<dbReference type="EMBL" id="GL442023">
    <property type="protein sequence ID" value="EFN64017.1"/>
    <property type="molecule type" value="Genomic_DNA"/>
</dbReference>
<keyword evidence="2" id="KW-1185">Reference proteome</keyword>
<dbReference type="Proteomes" id="UP000000311">
    <property type="component" value="Unassembled WGS sequence"/>
</dbReference>
<dbReference type="OMA" id="ICCENCT"/>
<organism evidence="2">
    <name type="scientific">Camponotus floridanus</name>
    <name type="common">Florida carpenter ant</name>
    <dbReference type="NCBI Taxonomy" id="104421"/>
    <lineage>
        <taxon>Eukaryota</taxon>
        <taxon>Metazoa</taxon>
        <taxon>Ecdysozoa</taxon>
        <taxon>Arthropoda</taxon>
        <taxon>Hexapoda</taxon>
        <taxon>Insecta</taxon>
        <taxon>Pterygota</taxon>
        <taxon>Neoptera</taxon>
        <taxon>Endopterygota</taxon>
        <taxon>Hymenoptera</taxon>
        <taxon>Apocrita</taxon>
        <taxon>Aculeata</taxon>
        <taxon>Formicoidea</taxon>
        <taxon>Formicidae</taxon>
        <taxon>Formicinae</taxon>
        <taxon>Camponotus</taxon>
    </lineage>
</organism>
<evidence type="ECO:0000313" key="2">
    <source>
        <dbReference type="Proteomes" id="UP000000311"/>
    </source>
</evidence>
<sequence>SKQFRNIAANLNKSLAFVVLNKLNRFIKTYKDPLPTENHSNVIYKICCENCTASYVEQTCRQLTTRVKEHKSNINKPYESLSVISQHRLKGHEFKWNKKILDKDSSYLRRIISEMIHI</sequence>
<gene>
    <name evidence="1" type="ORF">EAG_06798</name>
</gene>
<protein>
    <submittedName>
        <fullName evidence="1">Uncharacterized protein</fullName>
    </submittedName>
</protein>
<dbReference type="OrthoDB" id="7551446at2759"/>
<feature type="non-terminal residue" evidence="1">
    <location>
        <position position="1"/>
    </location>
</feature>